<dbReference type="Gene3D" id="3.40.1410.10">
    <property type="entry name" value="Chorismate lyase-like"/>
    <property type="match status" value="1"/>
</dbReference>
<keyword evidence="2" id="KW-0238">DNA-binding</keyword>
<dbReference type="InterPro" id="IPR000524">
    <property type="entry name" value="Tscrpt_reg_HTH_GntR"/>
</dbReference>
<dbReference type="PANTHER" id="PTHR44846">
    <property type="entry name" value="MANNOSYL-D-GLYCERATE TRANSPORT/METABOLISM SYSTEM REPRESSOR MNGR-RELATED"/>
    <property type="match status" value="1"/>
</dbReference>
<evidence type="ECO:0000313" key="6">
    <source>
        <dbReference type="Proteomes" id="UP000663629"/>
    </source>
</evidence>
<evidence type="ECO:0000256" key="1">
    <source>
        <dbReference type="ARBA" id="ARBA00023015"/>
    </source>
</evidence>
<dbReference type="InterPro" id="IPR011663">
    <property type="entry name" value="UTRA"/>
</dbReference>
<dbReference type="InterPro" id="IPR036388">
    <property type="entry name" value="WH-like_DNA-bd_sf"/>
</dbReference>
<reference evidence="5 6" key="1">
    <citation type="submission" date="2021-02" db="EMBL/GenBank/DDBJ databases">
        <title>Paracoccus methylovroum sp.nov., a new methanol and methylamine utilizing methylotrophic denitrifer.</title>
        <authorList>
            <person name="Timsy T."/>
            <person name="Behrendt U."/>
            <person name="Ulrich A."/>
            <person name="Spanner T."/>
            <person name="Foesel B.U."/>
            <person name="Horn M.A."/>
            <person name="Kolb S."/>
        </authorList>
    </citation>
    <scope>NUCLEOTIDE SEQUENCE [LARGE SCALE GENOMIC DNA]</scope>
    <source>
        <strain evidence="5 6">H4-D09</strain>
    </source>
</reference>
<keyword evidence="3" id="KW-0804">Transcription</keyword>
<sequence>MDVAVSTDQPLYEQIKSAIDRRIEAEEWPANFQVPSEEDLAGEFGASPLTVRRALRELQADGVLLRIQGRGTFVIGPRMQCAVFNLPDISEEIAYSGGAHSCRVLHHAILGRDSPGRHMLQLAPDDTVFHSRLLHLEDGTPIQLEDRYVNAAEAPAYLEQDFSRFTPHNWLLRETTVTTVDNTIRAIRADEEVRKHLQIDENQPCLLLDRSTWRDGIPVTRSRFIYPGDRYRLRSTHEARSNRIVPTLQGGKAR</sequence>
<gene>
    <name evidence="5" type="ORF">JWJ88_19420</name>
</gene>
<dbReference type="SMART" id="SM00345">
    <property type="entry name" value="HTH_GNTR"/>
    <property type="match status" value="1"/>
</dbReference>
<dbReference type="PRINTS" id="PR00035">
    <property type="entry name" value="HTHGNTR"/>
</dbReference>
<dbReference type="InterPro" id="IPR028978">
    <property type="entry name" value="Chorismate_lyase_/UTRA_dom_sf"/>
</dbReference>
<dbReference type="InterPro" id="IPR036390">
    <property type="entry name" value="WH_DNA-bd_sf"/>
</dbReference>
<dbReference type="Pfam" id="PF00392">
    <property type="entry name" value="GntR"/>
    <property type="match status" value="1"/>
</dbReference>
<evidence type="ECO:0000256" key="2">
    <source>
        <dbReference type="ARBA" id="ARBA00023125"/>
    </source>
</evidence>
<keyword evidence="1" id="KW-0805">Transcription regulation</keyword>
<dbReference type="Gene3D" id="1.10.10.10">
    <property type="entry name" value="Winged helix-like DNA-binding domain superfamily/Winged helix DNA-binding domain"/>
    <property type="match status" value="1"/>
</dbReference>
<dbReference type="PANTHER" id="PTHR44846:SF16">
    <property type="entry name" value="TRANSCRIPTIONAL REGULATOR PHNF-RELATED"/>
    <property type="match status" value="1"/>
</dbReference>
<dbReference type="SMART" id="SM00866">
    <property type="entry name" value="UTRA"/>
    <property type="match status" value="1"/>
</dbReference>
<proteinExistence type="predicted"/>
<keyword evidence="6" id="KW-1185">Reference proteome</keyword>
<dbReference type="SUPFAM" id="SSF64288">
    <property type="entry name" value="Chorismate lyase-like"/>
    <property type="match status" value="1"/>
</dbReference>
<dbReference type="InterPro" id="IPR050679">
    <property type="entry name" value="Bact_HTH_transcr_reg"/>
</dbReference>
<dbReference type="Pfam" id="PF07702">
    <property type="entry name" value="UTRA"/>
    <property type="match status" value="1"/>
</dbReference>
<feature type="domain" description="HTH gntR-type" evidence="4">
    <location>
        <begin position="9"/>
        <end position="77"/>
    </location>
</feature>
<evidence type="ECO:0000259" key="4">
    <source>
        <dbReference type="PROSITE" id="PS50949"/>
    </source>
</evidence>
<evidence type="ECO:0000256" key="3">
    <source>
        <dbReference type="ARBA" id="ARBA00023163"/>
    </source>
</evidence>
<dbReference type="PROSITE" id="PS50949">
    <property type="entry name" value="HTH_GNTR"/>
    <property type="match status" value="1"/>
</dbReference>
<accession>A0ABX7JME5</accession>
<dbReference type="SUPFAM" id="SSF46785">
    <property type="entry name" value="Winged helix' DNA-binding domain"/>
    <property type="match status" value="1"/>
</dbReference>
<name>A0ABX7JME5_9RHOB</name>
<dbReference type="EMBL" id="CP070371">
    <property type="protein sequence ID" value="QRZ15111.1"/>
    <property type="molecule type" value="Genomic_DNA"/>
</dbReference>
<dbReference type="CDD" id="cd07377">
    <property type="entry name" value="WHTH_GntR"/>
    <property type="match status" value="1"/>
</dbReference>
<organism evidence="5 6">
    <name type="scientific">Paracoccus methylovorus</name>
    <dbReference type="NCBI Taxonomy" id="2812658"/>
    <lineage>
        <taxon>Bacteria</taxon>
        <taxon>Pseudomonadati</taxon>
        <taxon>Pseudomonadota</taxon>
        <taxon>Alphaproteobacteria</taxon>
        <taxon>Rhodobacterales</taxon>
        <taxon>Paracoccaceae</taxon>
        <taxon>Paracoccus</taxon>
    </lineage>
</organism>
<dbReference type="Proteomes" id="UP000663629">
    <property type="component" value="Chromosome 2"/>
</dbReference>
<evidence type="ECO:0000313" key="5">
    <source>
        <dbReference type="EMBL" id="QRZ15111.1"/>
    </source>
</evidence>
<protein>
    <submittedName>
        <fullName evidence="5">UTRA domain-containing protein</fullName>
    </submittedName>
</protein>